<organism evidence="2 3">
    <name type="scientific">Plectosphaerella cucumerina</name>
    <dbReference type="NCBI Taxonomy" id="40658"/>
    <lineage>
        <taxon>Eukaryota</taxon>
        <taxon>Fungi</taxon>
        <taxon>Dikarya</taxon>
        <taxon>Ascomycota</taxon>
        <taxon>Pezizomycotina</taxon>
        <taxon>Sordariomycetes</taxon>
        <taxon>Hypocreomycetidae</taxon>
        <taxon>Glomerellales</taxon>
        <taxon>Plectosphaerellaceae</taxon>
        <taxon>Plectosphaerella</taxon>
    </lineage>
</organism>
<name>A0A8K0XAD1_9PEZI</name>
<dbReference type="Proteomes" id="UP000813385">
    <property type="component" value="Unassembled WGS sequence"/>
</dbReference>
<evidence type="ECO:0000313" key="3">
    <source>
        <dbReference type="Proteomes" id="UP000813385"/>
    </source>
</evidence>
<dbReference type="AlphaFoldDB" id="A0A8K0XAD1"/>
<comment type="caution">
    <text evidence="2">The sequence shown here is derived from an EMBL/GenBank/DDBJ whole genome shotgun (WGS) entry which is preliminary data.</text>
</comment>
<evidence type="ECO:0000313" key="2">
    <source>
        <dbReference type="EMBL" id="KAH7376190.1"/>
    </source>
</evidence>
<dbReference type="OrthoDB" id="5241026at2759"/>
<sequence>MGRQNTNQSGWSALADASAAEAAVNGGFTLPRKDDTSHQTHLPGRLLSPPMLRPPPGLSQGVPTDLAASGAHHLHDPFADETQARDPVRLSHDTDAHVQPIGSTFFPRRRAMSNDDTTPKPLMYEEQAAAVDDTTSAAGHRRYTSYPIINENFHGITLLPTVPEGDMGQDDDILSSSFPPPSIGRRGCEHIVEAISKLQIVQQATPPPQNHAVPWGSVRIDPETANIPKANENRFTPMRTVDDRNRRLRLRQHLHLQQPSPPAEPSLLRGLLCELSGFSINYKGDIGNAANRSADIPEDQNCSLWIVGLFAGMTVSRLLDGVTRVGPTGKVYATVISDAQPDKGHTGAAAKIVFFTRQGADRLKAAIDAQRLDGVIGRRVRVSFNRIRSAPQPASDNSRVVIIWGPSGFVDYGRLEALFKERIEYQTESVTWHDEPATGTTILEWRFGSFRAQAQAVCMYLSKEHHQTLKWKYGRDPCEGFYGPGVANGGMLC</sequence>
<feature type="region of interest" description="Disordered" evidence="1">
    <location>
        <begin position="27"/>
        <end position="65"/>
    </location>
</feature>
<protein>
    <recommendedName>
        <fullName evidence="4">RRM domain-containing protein</fullName>
    </recommendedName>
</protein>
<accession>A0A8K0XAD1</accession>
<reference evidence="2" key="1">
    <citation type="journal article" date="2021" name="Nat. Commun.">
        <title>Genetic determinants of endophytism in the Arabidopsis root mycobiome.</title>
        <authorList>
            <person name="Mesny F."/>
            <person name="Miyauchi S."/>
            <person name="Thiergart T."/>
            <person name="Pickel B."/>
            <person name="Atanasova L."/>
            <person name="Karlsson M."/>
            <person name="Huettel B."/>
            <person name="Barry K.W."/>
            <person name="Haridas S."/>
            <person name="Chen C."/>
            <person name="Bauer D."/>
            <person name="Andreopoulos W."/>
            <person name="Pangilinan J."/>
            <person name="LaButti K."/>
            <person name="Riley R."/>
            <person name="Lipzen A."/>
            <person name="Clum A."/>
            <person name="Drula E."/>
            <person name="Henrissat B."/>
            <person name="Kohler A."/>
            <person name="Grigoriev I.V."/>
            <person name="Martin F.M."/>
            <person name="Hacquard S."/>
        </authorList>
    </citation>
    <scope>NUCLEOTIDE SEQUENCE</scope>
    <source>
        <strain evidence="2">MPI-CAGE-AT-0016</strain>
    </source>
</reference>
<evidence type="ECO:0000256" key="1">
    <source>
        <dbReference type="SAM" id="MobiDB-lite"/>
    </source>
</evidence>
<gene>
    <name evidence="2" type="ORF">B0T11DRAFT_17884</name>
</gene>
<keyword evidence="3" id="KW-1185">Reference proteome</keyword>
<proteinExistence type="predicted"/>
<evidence type="ECO:0008006" key="4">
    <source>
        <dbReference type="Google" id="ProtNLM"/>
    </source>
</evidence>
<dbReference type="EMBL" id="JAGPXD010000001">
    <property type="protein sequence ID" value="KAH7376190.1"/>
    <property type="molecule type" value="Genomic_DNA"/>
</dbReference>